<gene>
    <name evidence="2" type="ORF">NDU88_005851</name>
</gene>
<reference evidence="2" key="1">
    <citation type="journal article" date="2022" name="bioRxiv">
        <title>Sequencing and chromosome-scale assembly of the giantPleurodeles waltlgenome.</title>
        <authorList>
            <person name="Brown T."/>
            <person name="Elewa A."/>
            <person name="Iarovenko S."/>
            <person name="Subramanian E."/>
            <person name="Araus A.J."/>
            <person name="Petzold A."/>
            <person name="Susuki M."/>
            <person name="Suzuki K.-i.T."/>
            <person name="Hayashi T."/>
            <person name="Toyoda A."/>
            <person name="Oliveira C."/>
            <person name="Osipova E."/>
            <person name="Leigh N.D."/>
            <person name="Simon A."/>
            <person name="Yun M.H."/>
        </authorList>
    </citation>
    <scope>NUCLEOTIDE SEQUENCE</scope>
    <source>
        <strain evidence="2">20211129_DDA</strain>
        <tissue evidence="2">Liver</tissue>
    </source>
</reference>
<dbReference type="Proteomes" id="UP001066276">
    <property type="component" value="Chromosome 10"/>
</dbReference>
<comment type="caution">
    <text evidence="2">The sequence shown here is derived from an EMBL/GenBank/DDBJ whole genome shotgun (WGS) entry which is preliminary data.</text>
</comment>
<evidence type="ECO:0000313" key="3">
    <source>
        <dbReference type="Proteomes" id="UP001066276"/>
    </source>
</evidence>
<accession>A0AAV7MKN0</accession>
<dbReference type="AlphaFoldDB" id="A0AAV7MKN0"/>
<feature type="region of interest" description="Disordered" evidence="1">
    <location>
        <begin position="142"/>
        <end position="198"/>
    </location>
</feature>
<sequence>MLARHRCSLCSSQLLHGFAAPPASLRPHQLFGASSQKFWRQAGTSRGGTWALESSIHRLAAWSGEGLMPQPCRDKGPHTDLRWRVQVESQQPMVSEGRQESKEAGKEPVDTQSFDCVCGRDVAVSGASKKQGNWQTVDQWTNGQAPVSLPPAGESAGAGRRGVAESRSRGTNGRLSSRSVAARPQFETPTHGRACPGDSEPVLDRHILNAVWKLLPRCDGVAS</sequence>
<name>A0AAV7MKN0_PLEWA</name>
<organism evidence="2 3">
    <name type="scientific">Pleurodeles waltl</name>
    <name type="common">Iberian ribbed newt</name>
    <dbReference type="NCBI Taxonomy" id="8319"/>
    <lineage>
        <taxon>Eukaryota</taxon>
        <taxon>Metazoa</taxon>
        <taxon>Chordata</taxon>
        <taxon>Craniata</taxon>
        <taxon>Vertebrata</taxon>
        <taxon>Euteleostomi</taxon>
        <taxon>Amphibia</taxon>
        <taxon>Batrachia</taxon>
        <taxon>Caudata</taxon>
        <taxon>Salamandroidea</taxon>
        <taxon>Salamandridae</taxon>
        <taxon>Pleurodelinae</taxon>
        <taxon>Pleurodeles</taxon>
    </lineage>
</organism>
<proteinExistence type="predicted"/>
<keyword evidence="3" id="KW-1185">Reference proteome</keyword>
<protein>
    <submittedName>
        <fullName evidence="2">Uncharacterized protein</fullName>
    </submittedName>
</protein>
<dbReference type="EMBL" id="JANPWB010000014">
    <property type="protein sequence ID" value="KAJ1100775.1"/>
    <property type="molecule type" value="Genomic_DNA"/>
</dbReference>
<feature type="compositionally biased region" description="Basic and acidic residues" evidence="1">
    <location>
        <begin position="97"/>
        <end position="108"/>
    </location>
</feature>
<evidence type="ECO:0000313" key="2">
    <source>
        <dbReference type="EMBL" id="KAJ1100775.1"/>
    </source>
</evidence>
<feature type="compositionally biased region" description="Polar residues" evidence="1">
    <location>
        <begin position="169"/>
        <end position="179"/>
    </location>
</feature>
<feature type="region of interest" description="Disordered" evidence="1">
    <location>
        <begin position="89"/>
        <end position="108"/>
    </location>
</feature>
<evidence type="ECO:0000256" key="1">
    <source>
        <dbReference type="SAM" id="MobiDB-lite"/>
    </source>
</evidence>